<evidence type="ECO:0000313" key="1">
    <source>
        <dbReference type="EMBL" id="PZL78258.1"/>
    </source>
</evidence>
<accession>A0A2W3ZEW3</accession>
<proteinExistence type="predicted"/>
<dbReference type="RefSeq" id="WP_111246799.1">
    <property type="nucleotide sequence ID" value="NZ_PIEU01000001.1"/>
</dbReference>
<evidence type="ECO:0000313" key="2">
    <source>
        <dbReference type="Proteomes" id="UP000249828"/>
    </source>
</evidence>
<dbReference type="AlphaFoldDB" id="A0A2W3ZEW3"/>
<name>A0A2W3ZEW3_9ENTE</name>
<comment type="caution">
    <text evidence="1">The sequence shown here is derived from an EMBL/GenBank/DDBJ whole genome shotgun (WGS) entry which is preliminary data.</text>
</comment>
<dbReference type="Proteomes" id="UP000249828">
    <property type="component" value="Unassembled WGS sequence"/>
</dbReference>
<evidence type="ECO:0008006" key="3">
    <source>
        <dbReference type="Google" id="ProtNLM"/>
    </source>
</evidence>
<keyword evidence="2" id="KW-1185">Reference proteome</keyword>
<protein>
    <recommendedName>
        <fullName evidence="3">DUF2612 domain-containing protein</fullName>
    </recommendedName>
</protein>
<organism evidence="1 2">
    <name type="scientific">Enterococcus plantarum</name>
    <dbReference type="NCBI Taxonomy" id="1077675"/>
    <lineage>
        <taxon>Bacteria</taxon>
        <taxon>Bacillati</taxon>
        <taxon>Bacillota</taxon>
        <taxon>Bacilli</taxon>
        <taxon>Lactobacillales</taxon>
        <taxon>Enterococcaceae</taxon>
        <taxon>Enterococcus</taxon>
    </lineage>
</organism>
<dbReference type="EMBL" id="PIEU01000001">
    <property type="protein sequence ID" value="PZL78258.1"/>
    <property type="molecule type" value="Genomic_DNA"/>
</dbReference>
<sequence length="211" mass="22993">MSINKLAKLLPDVFRKSEASNIGKLLLIFENQIDYARYLLEKTGSWRDIEKAKGSTLDELGANVGQFRGKSPDEVYRVLIRGKVARNCSDGTINKMLHALATSLNCPPNEIQIVSANETIDEKEVAAIIIKKAPLAYLNKSGLSVSQFLQIAESISSGGVRMAYVNLEGTFSFASGIEIEQSNEGFADIDESVGGTLGGVFMPEDDYKLPL</sequence>
<gene>
    <name evidence="1" type="ORF">CI088_00370</name>
</gene>
<reference evidence="1 2" key="1">
    <citation type="submission" date="2017-11" db="EMBL/GenBank/DDBJ databases">
        <title>Draft genome sequence of Enterococcus plantarum TRW2 strain isolated from lettuce.</title>
        <authorList>
            <person name="Kim E.B."/>
            <person name="Marco M.L."/>
            <person name="Williams T.R."/>
            <person name="You I.H."/>
        </authorList>
    </citation>
    <scope>NUCLEOTIDE SEQUENCE [LARGE SCALE GENOMIC DNA]</scope>
    <source>
        <strain evidence="1 2">TRW2</strain>
    </source>
</reference>